<dbReference type="PANTHER" id="PTHR40457">
    <property type="entry name" value="PHOSPHOLIPASE A1"/>
    <property type="match status" value="1"/>
</dbReference>
<dbReference type="Gene3D" id="2.40.230.10">
    <property type="entry name" value="Phospholipase A1"/>
    <property type="match status" value="1"/>
</dbReference>
<evidence type="ECO:0000256" key="18">
    <source>
        <dbReference type="RuleBase" id="RU366027"/>
    </source>
</evidence>
<evidence type="ECO:0000256" key="12">
    <source>
        <dbReference type="ARBA" id="ARBA00022801"/>
    </source>
</evidence>
<evidence type="ECO:0000256" key="7">
    <source>
        <dbReference type="ARBA" id="ARBA00021726"/>
    </source>
</evidence>
<evidence type="ECO:0000256" key="13">
    <source>
        <dbReference type="ARBA" id="ARBA00022837"/>
    </source>
</evidence>
<proteinExistence type="inferred from homology"/>
<organism evidence="19 20">
    <name type="scientific">Photobacterium alginatilyticum</name>
    <dbReference type="NCBI Taxonomy" id="1775171"/>
    <lineage>
        <taxon>Bacteria</taxon>
        <taxon>Pseudomonadati</taxon>
        <taxon>Pseudomonadota</taxon>
        <taxon>Gammaproteobacteria</taxon>
        <taxon>Vibrionales</taxon>
        <taxon>Vibrionaceae</taxon>
        <taxon>Photobacterium</taxon>
    </lineage>
</organism>
<evidence type="ECO:0000256" key="5">
    <source>
        <dbReference type="ARBA" id="ARBA00013179"/>
    </source>
</evidence>
<keyword evidence="16" id="KW-0472">Membrane</keyword>
<comment type="subunit">
    <text evidence="4 18">Homodimer; dimerization is reversible, and the dimeric form is the active one.</text>
</comment>
<keyword evidence="20" id="KW-1185">Reference proteome</keyword>
<evidence type="ECO:0000256" key="1">
    <source>
        <dbReference type="ARBA" id="ARBA00000111"/>
    </source>
</evidence>
<evidence type="ECO:0000256" key="8">
    <source>
        <dbReference type="ARBA" id="ARBA00022452"/>
    </source>
</evidence>
<sequence length="329" mass="38841">MLTNMYIPCWIFLYLLSFQAHSSCADIKVDHLRLECYDQLSKGDLELSDNADQSVTPKSEAKAFNLNTMDSSEIVSYFNDRKVFQLTPHYPNYILPLSYNEKPNEEAFEEFAPGAKLDRFEVKFQISGRLKLLDNIYRDNWDIWFGYTQKAWWQLYNSDESAPFRETNYSPEIFASYYSDVDIFGLKLVTTAIGLIHQSNGRSELLSRSWNRLYANFQFTRNDFYLSIQPWYRLPESDEDDDNPNIEDYMGYGNYRLTYKNEGTLYSLLLRNNLKFDDNKGGIELSLAFPVYDIVKLYLQYYNGYGESLIDYDHYVNRISLGILIYEWL</sequence>
<comment type="catalytic activity">
    <reaction evidence="2 18">
        <text>a 1,2-diacyl-sn-glycero-3-phosphocholine + H2O = a 1-acyl-sn-glycero-3-phosphocholine + a fatty acid + H(+)</text>
        <dbReference type="Rhea" id="RHEA:15801"/>
        <dbReference type="ChEBI" id="CHEBI:15377"/>
        <dbReference type="ChEBI" id="CHEBI:15378"/>
        <dbReference type="ChEBI" id="CHEBI:28868"/>
        <dbReference type="ChEBI" id="CHEBI:57643"/>
        <dbReference type="ChEBI" id="CHEBI:58168"/>
        <dbReference type="EC" id="3.1.1.4"/>
    </reaction>
</comment>
<keyword evidence="15 18" id="KW-0443">Lipid metabolism</keyword>
<comment type="subcellular location">
    <subcellularLocation>
        <location evidence="18">Cell outer membrane</location>
        <topology evidence="18">Multi-pass membrane protein</topology>
    </subcellularLocation>
    <text evidence="18">One of the very few enzymes located there.</text>
</comment>
<dbReference type="PANTHER" id="PTHR40457:SF1">
    <property type="entry name" value="PHOSPHOLIPASE A1"/>
    <property type="match status" value="1"/>
</dbReference>
<reference evidence="19 20" key="1">
    <citation type="journal article" date="2017" name="Int. J. Syst. Evol. Microbiol.">
        <title>Photobacterium alginatilyticum sp. nov., a marine bacterium isolated from bottom seawater.</title>
        <authorList>
            <person name="Wang X."/>
            <person name="Wang Y."/>
            <person name="Yang X."/>
            <person name="Sun H."/>
            <person name="Li B."/>
            <person name="Zhang X.H."/>
        </authorList>
    </citation>
    <scope>NUCLEOTIDE SEQUENCE [LARGE SCALE GENOMIC DNA]</scope>
    <source>
        <strain evidence="19 20">P03D4</strain>
    </source>
</reference>
<comment type="similarity">
    <text evidence="3 18">Belongs to the phospholipase A1 family.</text>
</comment>
<keyword evidence="10 18" id="KW-0479">Metal-binding</keyword>
<keyword evidence="17 18" id="KW-0998">Cell outer membrane</keyword>
<accession>A0ABW9YEN4</accession>
<feature type="chain" id="PRO_5044996007" description="Phospholipase A1" evidence="18">
    <location>
        <begin position="26"/>
        <end position="329"/>
    </location>
</feature>
<dbReference type="EC" id="3.1.1.32" evidence="5 18"/>
<dbReference type="SUPFAM" id="SSF56931">
    <property type="entry name" value="Outer membrane phospholipase A (OMPLA)"/>
    <property type="match status" value="1"/>
</dbReference>
<evidence type="ECO:0000256" key="15">
    <source>
        <dbReference type="ARBA" id="ARBA00023098"/>
    </source>
</evidence>
<evidence type="ECO:0000313" key="19">
    <source>
        <dbReference type="EMBL" id="NBI51708.1"/>
    </source>
</evidence>
<keyword evidence="14 18" id="KW-0442">Lipid degradation</keyword>
<evidence type="ECO:0000256" key="9">
    <source>
        <dbReference type="ARBA" id="ARBA00022692"/>
    </source>
</evidence>
<evidence type="ECO:0000256" key="17">
    <source>
        <dbReference type="ARBA" id="ARBA00023237"/>
    </source>
</evidence>
<keyword evidence="13 18" id="KW-0106">Calcium</keyword>
<evidence type="ECO:0000256" key="3">
    <source>
        <dbReference type="ARBA" id="ARBA00010525"/>
    </source>
</evidence>
<keyword evidence="12 18" id="KW-0378">Hydrolase</keyword>
<keyword evidence="11 18" id="KW-0732">Signal</keyword>
<dbReference type="Pfam" id="PF02253">
    <property type="entry name" value="PLA1"/>
    <property type="match status" value="1"/>
</dbReference>
<dbReference type="InterPro" id="IPR003187">
    <property type="entry name" value="PLipase_A1"/>
</dbReference>
<feature type="signal peptide" evidence="18">
    <location>
        <begin position="1"/>
        <end position="25"/>
    </location>
</feature>
<dbReference type="EC" id="3.1.1.4" evidence="6 18"/>
<comment type="function">
    <text evidence="18">Hydrolysis of phosphatidylcholine with phospholipase A2 (EC 3.1.1.4) and phospholipase A1 (EC 3.1.1.32) activities.</text>
</comment>
<evidence type="ECO:0000256" key="11">
    <source>
        <dbReference type="ARBA" id="ARBA00022729"/>
    </source>
</evidence>
<dbReference type="CDD" id="cd00541">
    <property type="entry name" value="OMPLA"/>
    <property type="match status" value="1"/>
</dbReference>
<dbReference type="PRINTS" id="PR01486">
    <property type="entry name" value="PHPHLIPASEA1"/>
</dbReference>
<comment type="cofactor">
    <cofactor evidence="18">
        <name>Ca(2+)</name>
        <dbReference type="ChEBI" id="CHEBI:29108"/>
    </cofactor>
    <text evidence="18">Binds 1 Ca(2+) ion per monomer. In the dimeric form the Ca(2+) is bound by different amino acids with binding of each Ca(2+) shared with ligands coming from each monomer. The Ca(2+) ion may have a role in catalysis.</text>
</comment>
<keyword evidence="9" id="KW-0812">Transmembrane</keyword>
<evidence type="ECO:0000256" key="4">
    <source>
        <dbReference type="ARBA" id="ARBA00011702"/>
    </source>
</evidence>
<evidence type="ECO:0000256" key="2">
    <source>
        <dbReference type="ARBA" id="ARBA00001604"/>
    </source>
</evidence>
<gene>
    <name evidence="19" type="ORF">EIZ48_03840</name>
</gene>
<dbReference type="InterPro" id="IPR036541">
    <property type="entry name" value="PLipase_A1_sf"/>
</dbReference>
<evidence type="ECO:0000256" key="6">
    <source>
        <dbReference type="ARBA" id="ARBA00013278"/>
    </source>
</evidence>
<protein>
    <recommendedName>
        <fullName evidence="7 18">Phospholipase A1</fullName>
        <ecNumber evidence="5 18">3.1.1.32</ecNumber>
        <ecNumber evidence="6 18">3.1.1.4</ecNumber>
    </recommendedName>
    <alternativeName>
        <fullName evidence="18">Phosphatidylcholine 1-acylhydrolase</fullName>
    </alternativeName>
</protein>
<keyword evidence="8" id="KW-1134">Transmembrane beta strand</keyword>
<dbReference type="Proteomes" id="UP000738517">
    <property type="component" value="Unassembled WGS sequence"/>
</dbReference>
<comment type="catalytic activity">
    <reaction evidence="1 18">
        <text>a 1,2-diacyl-sn-glycero-3-phosphocholine + H2O = a 2-acyl-sn-glycero-3-phosphocholine + a fatty acid + H(+)</text>
        <dbReference type="Rhea" id="RHEA:18689"/>
        <dbReference type="ChEBI" id="CHEBI:15377"/>
        <dbReference type="ChEBI" id="CHEBI:15378"/>
        <dbReference type="ChEBI" id="CHEBI:28868"/>
        <dbReference type="ChEBI" id="CHEBI:57643"/>
        <dbReference type="ChEBI" id="CHEBI:57875"/>
        <dbReference type="EC" id="3.1.1.32"/>
    </reaction>
</comment>
<comment type="caution">
    <text evidence="19">The sequence shown here is derived from an EMBL/GenBank/DDBJ whole genome shotgun (WGS) entry which is preliminary data.</text>
</comment>
<evidence type="ECO:0000256" key="10">
    <source>
        <dbReference type="ARBA" id="ARBA00022723"/>
    </source>
</evidence>
<evidence type="ECO:0000256" key="16">
    <source>
        <dbReference type="ARBA" id="ARBA00023136"/>
    </source>
</evidence>
<evidence type="ECO:0000256" key="14">
    <source>
        <dbReference type="ARBA" id="ARBA00022963"/>
    </source>
</evidence>
<dbReference type="RefSeq" id="WP_160648787.1">
    <property type="nucleotide sequence ID" value="NZ_RSEJ01000003.1"/>
</dbReference>
<dbReference type="EMBL" id="RSEJ01000003">
    <property type="protein sequence ID" value="NBI51708.1"/>
    <property type="molecule type" value="Genomic_DNA"/>
</dbReference>
<evidence type="ECO:0000313" key="20">
    <source>
        <dbReference type="Proteomes" id="UP000738517"/>
    </source>
</evidence>
<name>A0ABW9YEN4_9GAMM</name>